<reference evidence="3 4" key="1">
    <citation type="journal article" date="2017" name="Gigascience">
        <title>Draft genome of the honey bee ectoparasitic mite, Tropilaelaps mercedesae, is shaped by the parasitic life history.</title>
        <authorList>
            <person name="Dong X."/>
            <person name="Armstrong S.D."/>
            <person name="Xia D."/>
            <person name="Makepeace B.L."/>
            <person name="Darby A.C."/>
            <person name="Kadowaki T."/>
        </authorList>
    </citation>
    <scope>NUCLEOTIDE SEQUENCE [LARGE SCALE GENOMIC DNA]</scope>
    <source>
        <strain evidence="3">Wuxi-XJTLU</strain>
    </source>
</reference>
<dbReference type="Gene3D" id="1.10.472.10">
    <property type="entry name" value="Cyclin-like"/>
    <property type="match status" value="2"/>
</dbReference>
<protein>
    <submittedName>
        <fullName evidence="3">Retinoblastoma protein 1-like</fullName>
    </submittedName>
</protein>
<dbReference type="GO" id="GO:2000134">
    <property type="term" value="P:negative regulation of G1/S transition of mitotic cell cycle"/>
    <property type="evidence" value="ECO:0007669"/>
    <property type="project" value="TreeGrafter"/>
</dbReference>
<feature type="non-terminal residue" evidence="3">
    <location>
        <position position="490"/>
    </location>
</feature>
<sequence>DADRDLPANLDLFDFAKKRLALGEALFYKILEAILTLEHNSTSKPLNNFSVSLRQEQFQRSLFASCLEIVMFSYNSKETLFPWILQVFGLKGYDYYRIIEPVIRSEQQLSRDVVKHFNRIEEQILESIAWRSDSPIWEHLSSKQVPQAQQVLLPSQLQLNGHSSNNAQEGTNTPRTDVFRLLPRPEMTSPNAGNVARRKLFGATSSDSSSNNVPVRLMMTTSGQLMEVLPAAIEIPAAPSLPSSPAVESVKGSWGLFFRKVYFLASVRLRHLCASLQIPEEHLSKAWTMLEHVMVHETSIIQNRHLDQIILCCVYALCKLFSIEKTFMDITQSYRSQPNSQSHVYRSVLIRPGPATSVACSPPSSAAGPDASGQLASVVLPPPTPGGLAGTSQAFEDGQRGDIIKFYNSVFVPRVRPFLLSFRNNEANKGLAGPTNPLISPLPRAHASLGSPKPLQVANDLKVFVSPYKGNNMPITCNAKTFRIQQSPAK</sequence>
<dbReference type="InterPro" id="IPR002720">
    <property type="entry name" value="RB_A"/>
</dbReference>
<dbReference type="STRING" id="418985.A0A1V9XJ05"/>
<dbReference type="Proteomes" id="UP000192247">
    <property type="component" value="Unassembled WGS sequence"/>
</dbReference>
<feature type="domain" description="Retinoblastoma-associated protein A-box" evidence="2">
    <location>
        <begin position="2"/>
        <end position="140"/>
    </location>
</feature>
<proteinExistence type="predicted"/>
<evidence type="ECO:0000259" key="1">
    <source>
        <dbReference type="SMART" id="SM00385"/>
    </source>
</evidence>
<feature type="non-terminal residue" evidence="3">
    <location>
        <position position="1"/>
    </location>
</feature>
<dbReference type="Pfam" id="PF01858">
    <property type="entry name" value="RB_A"/>
    <property type="match status" value="1"/>
</dbReference>
<dbReference type="Pfam" id="PF01857">
    <property type="entry name" value="RB_B"/>
    <property type="match status" value="1"/>
</dbReference>
<dbReference type="GO" id="GO:0006357">
    <property type="term" value="P:regulation of transcription by RNA polymerase II"/>
    <property type="evidence" value="ECO:0007669"/>
    <property type="project" value="InterPro"/>
</dbReference>
<dbReference type="PANTHER" id="PTHR13742">
    <property type="entry name" value="RETINOBLASTOMA-ASSOCIATED PROTEIN RB -RELATED"/>
    <property type="match status" value="1"/>
</dbReference>
<feature type="domain" description="Cyclin-like" evidence="1">
    <location>
        <begin position="267"/>
        <end position="420"/>
    </location>
</feature>
<evidence type="ECO:0000259" key="2">
    <source>
        <dbReference type="SMART" id="SM01368"/>
    </source>
</evidence>
<dbReference type="SUPFAM" id="SSF47954">
    <property type="entry name" value="Cyclin-like"/>
    <property type="match status" value="2"/>
</dbReference>
<dbReference type="GO" id="GO:0000977">
    <property type="term" value="F:RNA polymerase II transcription regulatory region sequence-specific DNA binding"/>
    <property type="evidence" value="ECO:0007669"/>
    <property type="project" value="TreeGrafter"/>
</dbReference>
<organism evidence="3 4">
    <name type="scientific">Tropilaelaps mercedesae</name>
    <dbReference type="NCBI Taxonomy" id="418985"/>
    <lineage>
        <taxon>Eukaryota</taxon>
        <taxon>Metazoa</taxon>
        <taxon>Ecdysozoa</taxon>
        <taxon>Arthropoda</taxon>
        <taxon>Chelicerata</taxon>
        <taxon>Arachnida</taxon>
        <taxon>Acari</taxon>
        <taxon>Parasitiformes</taxon>
        <taxon>Mesostigmata</taxon>
        <taxon>Gamasina</taxon>
        <taxon>Dermanyssoidea</taxon>
        <taxon>Laelapidae</taxon>
        <taxon>Tropilaelaps</taxon>
    </lineage>
</organism>
<comment type="caution">
    <text evidence="3">The sequence shown here is derived from an EMBL/GenBank/DDBJ whole genome shotgun (WGS) entry which is preliminary data.</text>
</comment>
<dbReference type="GO" id="GO:0005634">
    <property type="term" value="C:nucleus"/>
    <property type="evidence" value="ECO:0007669"/>
    <property type="project" value="InterPro"/>
</dbReference>
<dbReference type="InterPro" id="IPR002719">
    <property type="entry name" value="RB_B"/>
</dbReference>
<dbReference type="InterPro" id="IPR013763">
    <property type="entry name" value="Cyclin-like_dom"/>
</dbReference>
<name>A0A1V9XJ05_9ACAR</name>
<dbReference type="OrthoDB" id="844594at2759"/>
<dbReference type="InterPro" id="IPR036915">
    <property type="entry name" value="Cyclin-like_sf"/>
</dbReference>
<dbReference type="SMART" id="SM01368">
    <property type="entry name" value="RB_A"/>
    <property type="match status" value="1"/>
</dbReference>
<dbReference type="InterPro" id="IPR028309">
    <property type="entry name" value="RB_fam"/>
</dbReference>
<keyword evidence="4" id="KW-1185">Reference proteome</keyword>
<dbReference type="GO" id="GO:0005667">
    <property type="term" value="C:transcription regulator complex"/>
    <property type="evidence" value="ECO:0007669"/>
    <property type="project" value="TreeGrafter"/>
</dbReference>
<gene>
    <name evidence="3" type="ORF">BIW11_09673</name>
</gene>
<dbReference type="InParanoid" id="A0A1V9XJ05"/>
<dbReference type="PANTHER" id="PTHR13742:SF17">
    <property type="entry name" value="RE32990P-RELATED"/>
    <property type="match status" value="1"/>
</dbReference>
<dbReference type="SMART" id="SM00385">
    <property type="entry name" value="CYCLIN"/>
    <property type="match status" value="1"/>
</dbReference>
<dbReference type="EMBL" id="MNPL01009786">
    <property type="protein sequence ID" value="OQR73530.1"/>
    <property type="molecule type" value="Genomic_DNA"/>
</dbReference>
<dbReference type="GO" id="GO:0000785">
    <property type="term" value="C:chromatin"/>
    <property type="evidence" value="ECO:0007669"/>
    <property type="project" value="TreeGrafter"/>
</dbReference>
<evidence type="ECO:0000313" key="4">
    <source>
        <dbReference type="Proteomes" id="UP000192247"/>
    </source>
</evidence>
<evidence type="ECO:0000313" key="3">
    <source>
        <dbReference type="EMBL" id="OQR73530.1"/>
    </source>
</evidence>
<dbReference type="AlphaFoldDB" id="A0A1V9XJ05"/>
<accession>A0A1V9XJ05</accession>
<dbReference type="GO" id="GO:0030154">
    <property type="term" value="P:cell differentiation"/>
    <property type="evidence" value="ECO:0007669"/>
    <property type="project" value="TreeGrafter"/>
</dbReference>